<feature type="compositionally biased region" description="Low complexity" evidence="1">
    <location>
        <begin position="120"/>
        <end position="133"/>
    </location>
</feature>
<feature type="compositionally biased region" description="Low complexity" evidence="1">
    <location>
        <begin position="379"/>
        <end position="395"/>
    </location>
</feature>
<organism evidence="3 4">
    <name type="scientific">Psilocybe cf. subviscida</name>
    <dbReference type="NCBI Taxonomy" id="2480587"/>
    <lineage>
        <taxon>Eukaryota</taxon>
        <taxon>Fungi</taxon>
        <taxon>Dikarya</taxon>
        <taxon>Basidiomycota</taxon>
        <taxon>Agaricomycotina</taxon>
        <taxon>Agaricomycetes</taxon>
        <taxon>Agaricomycetidae</taxon>
        <taxon>Agaricales</taxon>
        <taxon>Agaricineae</taxon>
        <taxon>Strophariaceae</taxon>
        <taxon>Psilocybe</taxon>
    </lineage>
</organism>
<feature type="compositionally biased region" description="Low complexity" evidence="1">
    <location>
        <begin position="158"/>
        <end position="175"/>
    </location>
</feature>
<dbReference type="AlphaFoldDB" id="A0A8H5AXD0"/>
<feature type="compositionally biased region" description="Polar residues" evidence="1">
    <location>
        <begin position="31"/>
        <end position="43"/>
    </location>
</feature>
<reference evidence="3 4" key="1">
    <citation type="journal article" date="2020" name="ISME J.">
        <title>Uncovering the hidden diversity of litter-decomposition mechanisms in mushroom-forming fungi.</title>
        <authorList>
            <person name="Floudas D."/>
            <person name="Bentzer J."/>
            <person name="Ahren D."/>
            <person name="Johansson T."/>
            <person name="Persson P."/>
            <person name="Tunlid A."/>
        </authorList>
    </citation>
    <scope>NUCLEOTIDE SEQUENCE [LARGE SCALE GENOMIC DNA]</scope>
    <source>
        <strain evidence="3 4">CBS 101986</strain>
    </source>
</reference>
<feature type="compositionally biased region" description="Low complexity" evidence="1">
    <location>
        <begin position="270"/>
        <end position="289"/>
    </location>
</feature>
<protein>
    <submittedName>
        <fullName evidence="3">Uncharacterized protein</fullName>
    </submittedName>
</protein>
<feature type="compositionally biased region" description="Low complexity" evidence="1">
    <location>
        <begin position="490"/>
        <end position="505"/>
    </location>
</feature>
<feature type="compositionally biased region" description="Polar residues" evidence="1">
    <location>
        <begin position="251"/>
        <end position="262"/>
    </location>
</feature>
<proteinExistence type="predicted"/>
<feature type="transmembrane region" description="Helical" evidence="2">
    <location>
        <begin position="549"/>
        <end position="573"/>
    </location>
</feature>
<dbReference type="EMBL" id="JAACJJ010000056">
    <property type="protein sequence ID" value="KAF5311902.1"/>
    <property type="molecule type" value="Genomic_DNA"/>
</dbReference>
<keyword evidence="2" id="KW-0812">Transmembrane</keyword>
<feature type="region of interest" description="Disordered" evidence="1">
    <location>
        <begin position="408"/>
        <end position="430"/>
    </location>
</feature>
<evidence type="ECO:0000313" key="3">
    <source>
        <dbReference type="EMBL" id="KAF5311902.1"/>
    </source>
</evidence>
<accession>A0A8H5AXD0</accession>
<feature type="compositionally biased region" description="Low complexity" evidence="1">
    <location>
        <begin position="316"/>
        <end position="336"/>
    </location>
</feature>
<keyword evidence="4" id="KW-1185">Reference proteome</keyword>
<gene>
    <name evidence="3" type="ORF">D9619_002688</name>
</gene>
<keyword evidence="2" id="KW-0472">Membrane</keyword>
<keyword evidence="2" id="KW-1133">Transmembrane helix</keyword>
<feature type="compositionally biased region" description="Polar residues" evidence="1">
    <location>
        <begin position="294"/>
        <end position="307"/>
    </location>
</feature>
<dbReference type="Proteomes" id="UP000567179">
    <property type="component" value="Unassembled WGS sequence"/>
</dbReference>
<sequence>MVAIPEVHSEETAKPAAPQGHASNVEKATVKSPSHSPVHTMGTSPVAVPASNHHNTTPIPTTKAEPPSRLPHNPTRLTSGPPTATEHNGSHTFAHGGFPPASHGHPTAKPSPTNPETLKSPTTTSPETQTTAPPEHPGSPEKHTTATLPTTHPGDSPATTQATTTTPRFVTSRTTLSHSTETQSPTETKDGSTTTTHTKTTANEAPTSTKKGHAFNPCSVPVVNNFPVVNHVLCPQTTTATTLKTSITQTSGPGTTDRNTTPPDHKASPTQTHTVKKQTTTSKTSIQATPNPPLKTTQTKETNPATTDTHRHPGPTATNSTTDHTTTFTHQTGKPTNSPVHDTHTTVEHTTEPSKVASTTATNHAVIRTGHPTNKPEQPATTTPATTKAAPTNTKQRMTTVVRIASTPHATGQHSTTQGHGPGSSAPADTMTATVSGVAVNPASGVCIFLSMTSCASGTIGTTGSASTMPTRVAKPTANKVFQDDNDPVSPTSPSPSANSTTAATLQEGDSASSIPTTSPHRGPMGSPPPTWTPRQHNSENGRLPASDIIAISVSAAVVCLAAIGALLVFFLCRRRRRKMPKTFDPGHSTSPSHGSITYLPVYSTVPISDYQNTTHSLPVLPKTEATPRHDPRALSVYAYTAQVEKAPADAMTSYNAVYNASNDQASARAHSKSVSTIGTLYETVPIQSHAPSDYLREPQDPKRVTSLTGSIASNVNYGVAL</sequence>
<comment type="caution">
    <text evidence="3">The sequence shown here is derived from an EMBL/GenBank/DDBJ whole genome shotgun (WGS) entry which is preliminary data.</text>
</comment>
<feature type="compositionally biased region" description="Basic and acidic residues" evidence="1">
    <location>
        <begin position="341"/>
        <end position="352"/>
    </location>
</feature>
<feature type="compositionally biased region" description="Low complexity" evidence="1">
    <location>
        <begin position="191"/>
        <end position="207"/>
    </location>
</feature>
<evidence type="ECO:0000256" key="1">
    <source>
        <dbReference type="SAM" id="MobiDB-lite"/>
    </source>
</evidence>
<feature type="region of interest" description="Disordered" evidence="1">
    <location>
        <begin position="1"/>
        <end position="214"/>
    </location>
</feature>
<feature type="compositionally biased region" description="Polar residues" evidence="1">
    <location>
        <begin position="408"/>
        <end position="419"/>
    </location>
</feature>
<evidence type="ECO:0000256" key="2">
    <source>
        <dbReference type="SAM" id="Phobius"/>
    </source>
</evidence>
<feature type="compositionally biased region" description="Polar residues" evidence="1">
    <location>
        <begin position="75"/>
        <end position="91"/>
    </location>
</feature>
<feature type="region of interest" description="Disordered" evidence="1">
    <location>
        <begin position="244"/>
        <end position="395"/>
    </location>
</feature>
<evidence type="ECO:0000313" key="4">
    <source>
        <dbReference type="Proteomes" id="UP000567179"/>
    </source>
</evidence>
<feature type="compositionally biased region" description="Polar residues" evidence="1">
    <location>
        <begin position="508"/>
        <end position="520"/>
    </location>
</feature>
<feature type="region of interest" description="Disordered" evidence="1">
    <location>
        <begin position="478"/>
        <end position="540"/>
    </location>
</feature>
<feature type="compositionally biased region" description="Polar residues" evidence="1">
    <location>
        <begin position="110"/>
        <end position="119"/>
    </location>
</feature>
<name>A0A8H5AXD0_9AGAR</name>